<dbReference type="EMBL" id="CP002959">
    <property type="protein sequence ID" value="AFM14474.1"/>
    <property type="molecule type" value="Genomic_DNA"/>
</dbReference>
<dbReference type="STRING" id="869212.Turpa_3840"/>
<keyword evidence="1" id="KW-0963">Cytoplasm</keyword>
<dbReference type="PIRSF" id="PIRSF019345">
    <property type="entry name" value="ScpB"/>
    <property type="match status" value="1"/>
</dbReference>
<evidence type="ECO:0000256" key="1">
    <source>
        <dbReference type="ARBA" id="ARBA00022490"/>
    </source>
</evidence>
<dbReference type="OrthoDB" id="9806226at2"/>
<dbReference type="PANTHER" id="PTHR34298">
    <property type="entry name" value="SEGREGATION AND CONDENSATION PROTEIN B"/>
    <property type="match status" value="1"/>
</dbReference>
<name>I4BB17_TURPD</name>
<dbReference type="SUPFAM" id="SSF46785">
    <property type="entry name" value="Winged helix' DNA-binding domain"/>
    <property type="match status" value="2"/>
</dbReference>
<gene>
    <name evidence="5" type="ordered locus">Turpa_3840</name>
</gene>
<proteinExistence type="predicted"/>
<sequence>MNDSAYLKAAVEGLLFLSGAGLTVAEIAAGLGMNSEQVQIALDSLVDEYAERESGIGIHEISGRYTFATAPGIHPAIQNFLRQKKKETLTKSALETLAIITYKQPITLPEIEEIRSVGSRAQLIALQQKKLVKAVGQKETVGKPTLYGTTKDFLRYFGLNSLDELPPPQDVKELNFDEL</sequence>
<dbReference type="RefSeq" id="WP_014804951.1">
    <property type="nucleotide sequence ID" value="NC_018020.1"/>
</dbReference>
<keyword evidence="4" id="KW-0131">Cell cycle</keyword>
<keyword evidence="6" id="KW-1185">Reference proteome</keyword>
<dbReference type="GO" id="GO:0051304">
    <property type="term" value="P:chromosome separation"/>
    <property type="evidence" value="ECO:0007669"/>
    <property type="project" value="InterPro"/>
</dbReference>
<evidence type="ECO:0000256" key="3">
    <source>
        <dbReference type="ARBA" id="ARBA00022829"/>
    </source>
</evidence>
<keyword evidence="2" id="KW-0132">Cell division</keyword>
<dbReference type="HOGENOM" id="CLU_045647_5_3_12"/>
<reference evidence="5 6" key="1">
    <citation type="submission" date="2012-06" db="EMBL/GenBank/DDBJ databases">
        <title>The complete chromosome of genome of Turneriella parva DSM 21527.</title>
        <authorList>
            <consortium name="US DOE Joint Genome Institute (JGI-PGF)"/>
            <person name="Lucas S."/>
            <person name="Han J."/>
            <person name="Lapidus A."/>
            <person name="Bruce D."/>
            <person name="Goodwin L."/>
            <person name="Pitluck S."/>
            <person name="Peters L."/>
            <person name="Kyrpides N."/>
            <person name="Mavromatis K."/>
            <person name="Ivanova N."/>
            <person name="Mikhailova N."/>
            <person name="Chertkov O."/>
            <person name="Detter J.C."/>
            <person name="Tapia R."/>
            <person name="Han C."/>
            <person name="Land M."/>
            <person name="Hauser L."/>
            <person name="Markowitz V."/>
            <person name="Cheng J.-F."/>
            <person name="Hugenholtz P."/>
            <person name="Woyke T."/>
            <person name="Wu D."/>
            <person name="Gronow S."/>
            <person name="Wellnitz S."/>
            <person name="Brambilla E."/>
            <person name="Klenk H.-P."/>
            <person name="Eisen J.A."/>
        </authorList>
    </citation>
    <scope>NUCLEOTIDE SEQUENCE [LARGE SCALE GENOMIC DNA]</scope>
    <source>
        <strain evidence="6">ATCC BAA-1111 / DSM 21527 / NCTC 11395 / H</strain>
    </source>
</reference>
<dbReference type="KEGG" id="tpx:Turpa_3840"/>
<protein>
    <submittedName>
        <fullName evidence="5">Condensin subunit ScpB</fullName>
    </submittedName>
</protein>
<dbReference type="Proteomes" id="UP000006048">
    <property type="component" value="Chromosome"/>
</dbReference>
<keyword evidence="3" id="KW-0159">Chromosome partition</keyword>
<evidence type="ECO:0000313" key="6">
    <source>
        <dbReference type="Proteomes" id="UP000006048"/>
    </source>
</evidence>
<accession>I4BB17</accession>
<dbReference type="InterPro" id="IPR036388">
    <property type="entry name" value="WH-like_DNA-bd_sf"/>
</dbReference>
<dbReference type="InterPro" id="IPR036390">
    <property type="entry name" value="WH_DNA-bd_sf"/>
</dbReference>
<evidence type="ECO:0000256" key="2">
    <source>
        <dbReference type="ARBA" id="ARBA00022618"/>
    </source>
</evidence>
<organism evidence="5 6">
    <name type="scientific">Turneriella parva (strain ATCC BAA-1111 / DSM 21527 / NCTC 11395 / H)</name>
    <name type="common">Leptospira parva</name>
    <dbReference type="NCBI Taxonomy" id="869212"/>
    <lineage>
        <taxon>Bacteria</taxon>
        <taxon>Pseudomonadati</taxon>
        <taxon>Spirochaetota</taxon>
        <taxon>Spirochaetia</taxon>
        <taxon>Leptospirales</taxon>
        <taxon>Leptospiraceae</taxon>
        <taxon>Turneriella</taxon>
    </lineage>
</organism>
<evidence type="ECO:0000256" key="4">
    <source>
        <dbReference type="ARBA" id="ARBA00023306"/>
    </source>
</evidence>
<dbReference type="PANTHER" id="PTHR34298:SF2">
    <property type="entry name" value="SEGREGATION AND CONDENSATION PROTEIN B"/>
    <property type="match status" value="1"/>
</dbReference>
<evidence type="ECO:0000313" key="5">
    <source>
        <dbReference type="EMBL" id="AFM14474.1"/>
    </source>
</evidence>
<dbReference type="AlphaFoldDB" id="I4BB17"/>
<dbReference type="Gene3D" id="1.10.10.10">
    <property type="entry name" value="Winged helix-like DNA-binding domain superfamily/Winged helix DNA-binding domain"/>
    <property type="match status" value="2"/>
</dbReference>
<dbReference type="Pfam" id="PF04079">
    <property type="entry name" value="SMC_ScpB"/>
    <property type="match status" value="1"/>
</dbReference>
<dbReference type="PATRIC" id="fig|869212.3.peg.3869"/>
<dbReference type="GO" id="GO:0051301">
    <property type="term" value="P:cell division"/>
    <property type="evidence" value="ECO:0007669"/>
    <property type="project" value="UniProtKB-KW"/>
</dbReference>
<dbReference type="InterPro" id="IPR005234">
    <property type="entry name" value="ScpB_csome_segregation"/>
</dbReference>
<dbReference type="NCBIfam" id="TIGR00281">
    <property type="entry name" value="SMC-Scp complex subunit ScpB"/>
    <property type="match status" value="1"/>
</dbReference>